<dbReference type="HOGENOM" id="CLU_141659_0_0_0"/>
<dbReference type="AlphaFoldDB" id="L0DHI1"/>
<gene>
    <name evidence="2" type="ordered locus">Sinac_4535</name>
</gene>
<evidence type="ECO:0008006" key="4">
    <source>
        <dbReference type="Google" id="ProtNLM"/>
    </source>
</evidence>
<protein>
    <recommendedName>
        <fullName evidence="4">Lipoprotein</fullName>
    </recommendedName>
</protein>
<reference evidence="2 3" key="1">
    <citation type="submission" date="2012-02" db="EMBL/GenBank/DDBJ databases">
        <title>Complete sequence of chromosome of Singulisphaera acidiphila DSM 18658.</title>
        <authorList>
            <consortium name="US DOE Joint Genome Institute (JGI-PGF)"/>
            <person name="Lucas S."/>
            <person name="Copeland A."/>
            <person name="Lapidus A."/>
            <person name="Glavina del Rio T."/>
            <person name="Dalin E."/>
            <person name="Tice H."/>
            <person name="Bruce D."/>
            <person name="Goodwin L."/>
            <person name="Pitluck S."/>
            <person name="Peters L."/>
            <person name="Ovchinnikova G."/>
            <person name="Chertkov O."/>
            <person name="Kyrpides N."/>
            <person name="Mavromatis K."/>
            <person name="Ivanova N."/>
            <person name="Brettin T."/>
            <person name="Detter J.C."/>
            <person name="Han C."/>
            <person name="Larimer F."/>
            <person name="Land M."/>
            <person name="Hauser L."/>
            <person name="Markowitz V."/>
            <person name="Cheng J.-F."/>
            <person name="Hugenholtz P."/>
            <person name="Woyke T."/>
            <person name="Wu D."/>
            <person name="Tindall B."/>
            <person name="Pomrenke H."/>
            <person name="Brambilla E."/>
            <person name="Klenk H.-P."/>
            <person name="Eisen J.A."/>
        </authorList>
    </citation>
    <scope>NUCLEOTIDE SEQUENCE [LARGE SCALE GENOMIC DNA]</scope>
    <source>
        <strain evidence="3">ATCC BAA-1392 / DSM 18658 / VKM B-2454 / MOB10</strain>
    </source>
</reference>
<keyword evidence="3" id="KW-1185">Reference proteome</keyword>
<dbReference type="KEGG" id="saci:Sinac_4535"/>
<evidence type="ECO:0000313" key="2">
    <source>
        <dbReference type="EMBL" id="AGA28717.1"/>
    </source>
</evidence>
<evidence type="ECO:0000313" key="3">
    <source>
        <dbReference type="Proteomes" id="UP000010798"/>
    </source>
</evidence>
<keyword evidence="1" id="KW-0732">Signal</keyword>
<dbReference type="eggNOG" id="ENOG5033H01">
    <property type="taxonomic scope" value="Bacteria"/>
</dbReference>
<sequence>MNRGLRFLGVVLGVSLAYQAGCGGTSTPTPLVEVPPGQVELQEVGEMYRIFIDDNKRPARASKDLLKYAAAFTFGSMALQEKEVVVFWGASLQPDSTTVLAYQKAVPESGGVVLLQDGQTVKSMTAQEFQSAPKAGSVR</sequence>
<dbReference type="Proteomes" id="UP000010798">
    <property type="component" value="Chromosome"/>
</dbReference>
<dbReference type="RefSeq" id="WP_015247833.1">
    <property type="nucleotide sequence ID" value="NC_019892.1"/>
</dbReference>
<organism evidence="2 3">
    <name type="scientific">Singulisphaera acidiphila (strain ATCC BAA-1392 / DSM 18658 / VKM B-2454 / MOB10)</name>
    <dbReference type="NCBI Taxonomy" id="886293"/>
    <lineage>
        <taxon>Bacteria</taxon>
        <taxon>Pseudomonadati</taxon>
        <taxon>Planctomycetota</taxon>
        <taxon>Planctomycetia</taxon>
        <taxon>Isosphaerales</taxon>
        <taxon>Isosphaeraceae</taxon>
        <taxon>Singulisphaera</taxon>
    </lineage>
</organism>
<proteinExistence type="predicted"/>
<dbReference type="OrthoDB" id="288094at2"/>
<accession>L0DHI1</accession>
<evidence type="ECO:0000256" key="1">
    <source>
        <dbReference type="SAM" id="SignalP"/>
    </source>
</evidence>
<name>L0DHI1_SINAD</name>
<dbReference type="EMBL" id="CP003364">
    <property type="protein sequence ID" value="AGA28717.1"/>
    <property type="molecule type" value="Genomic_DNA"/>
</dbReference>
<feature type="chain" id="PRO_5003940852" description="Lipoprotein" evidence="1">
    <location>
        <begin position="21"/>
        <end position="139"/>
    </location>
</feature>
<feature type="signal peptide" evidence="1">
    <location>
        <begin position="1"/>
        <end position="20"/>
    </location>
</feature>